<organism evidence="2 3">
    <name type="scientific">Mycena sanguinolenta</name>
    <dbReference type="NCBI Taxonomy" id="230812"/>
    <lineage>
        <taxon>Eukaryota</taxon>
        <taxon>Fungi</taxon>
        <taxon>Dikarya</taxon>
        <taxon>Basidiomycota</taxon>
        <taxon>Agaricomycotina</taxon>
        <taxon>Agaricomycetes</taxon>
        <taxon>Agaricomycetidae</taxon>
        <taxon>Agaricales</taxon>
        <taxon>Marasmiineae</taxon>
        <taxon>Mycenaceae</taxon>
        <taxon>Mycena</taxon>
    </lineage>
</organism>
<dbReference type="AlphaFoldDB" id="A0A8H7DG52"/>
<evidence type="ECO:0000256" key="1">
    <source>
        <dbReference type="SAM" id="MobiDB-lite"/>
    </source>
</evidence>
<dbReference type="Proteomes" id="UP000623467">
    <property type="component" value="Unassembled WGS sequence"/>
</dbReference>
<dbReference type="EMBL" id="JACAZH010000004">
    <property type="protein sequence ID" value="KAF7370978.1"/>
    <property type="molecule type" value="Genomic_DNA"/>
</dbReference>
<accession>A0A8H7DG52</accession>
<proteinExistence type="predicted"/>
<evidence type="ECO:0000313" key="3">
    <source>
        <dbReference type="Proteomes" id="UP000623467"/>
    </source>
</evidence>
<reference evidence="2" key="1">
    <citation type="submission" date="2020-05" db="EMBL/GenBank/DDBJ databases">
        <title>Mycena genomes resolve the evolution of fungal bioluminescence.</title>
        <authorList>
            <person name="Tsai I.J."/>
        </authorList>
    </citation>
    <scope>NUCLEOTIDE SEQUENCE</scope>
    <source>
        <strain evidence="2">160909Yilan</strain>
    </source>
</reference>
<evidence type="ECO:0000313" key="2">
    <source>
        <dbReference type="EMBL" id="KAF7370978.1"/>
    </source>
</evidence>
<protein>
    <submittedName>
        <fullName evidence="2">Uncharacterized protein</fullName>
    </submittedName>
</protein>
<keyword evidence="3" id="KW-1185">Reference proteome</keyword>
<feature type="region of interest" description="Disordered" evidence="1">
    <location>
        <begin position="212"/>
        <end position="243"/>
    </location>
</feature>
<dbReference type="OrthoDB" id="2953449at2759"/>
<sequence>MTTTIPLGALATALEDNDAPLRRKYLFRKDYNIHHQMEYLWGMDIDALDSTHERSILYVRSSMLDSTLPWPLYMWILIPTQETLVAMLDLQIHNISVPISERKSFLTEFSAQEYEYIFFPLRPANYFILLPGQDPRRFSAPLPYADFPRVTSSANPFFVTFDSQMMLMIHHFNLPKTYWEIFAAVTEHWSHKNTAGLPDDFLFSYPEMHLSEFGSDDENEPDALIVDPESKSGDDETPVPPVDEEDLLLVPDKEAFMYDWAQFQSDARPVFEPPRLARRDFPVCNPSPPMVEGEPTREVIESVQNVPQWCIESKRGRDQSARLFTSPL</sequence>
<gene>
    <name evidence="2" type="ORF">MSAN_00732000</name>
</gene>
<comment type="caution">
    <text evidence="2">The sequence shown here is derived from an EMBL/GenBank/DDBJ whole genome shotgun (WGS) entry which is preliminary data.</text>
</comment>
<name>A0A8H7DG52_9AGAR</name>